<keyword evidence="3" id="KW-1185">Reference proteome</keyword>
<evidence type="ECO:0000256" key="1">
    <source>
        <dbReference type="SAM" id="MobiDB-lite"/>
    </source>
</evidence>
<evidence type="ECO:0000313" key="3">
    <source>
        <dbReference type="Proteomes" id="UP000018144"/>
    </source>
</evidence>
<protein>
    <submittedName>
        <fullName evidence="2">Uncharacterized protein</fullName>
    </submittedName>
</protein>
<dbReference type="OrthoDB" id="10513162at2759"/>
<organism evidence="2 3">
    <name type="scientific">Pyronema omphalodes (strain CBS 100304)</name>
    <name type="common">Pyronema confluens</name>
    <dbReference type="NCBI Taxonomy" id="1076935"/>
    <lineage>
        <taxon>Eukaryota</taxon>
        <taxon>Fungi</taxon>
        <taxon>Dikarya</taxon>
        <taxon>Ascomycota</taxon>
        <taxon>Pezizomycotina</taxon>
        <taxon>Pezizomycetes</taxon>
        <taxon>Pezizales</taxon>
        <taxon>Pyronemataceae</taxon>
        <taxon>Pyronema</taxon>
    </lineage>
</organism>
<feature type="compositionally biased region" description="Gly residues" evidence="1">
    <location>
        <begin position="108"/>
        <end position="122"/>
    </location>
</feature>
<name>U4LIB1_PYROM</name>
<gene>
    <name evidence="2" type="ORF">PCON_10403</name>
</gene>
<accession>U4LIB1</accession>
<dbReference type="Proteomes" id="UP000018144">
    <property type="component" value="Unassembled WGS sequence"/>
</dbReference>
<dbReference type="AlphaFoldDB" id="U4LIB1"/>
<sequence length="171" mass="17710">MPPTPPLVRGSMMTISEDAPLPSPAPRTGPPRGHGTFGYSYTFRDASYPSSPPLGGSRPNSRPESPDKDPWEKEFFIGASASAPISPRHTPPGTPGFGGDLAGDLAALGGGTRGFGFRGSGAEGPNFSWMPKEAPIRGGSAPTSRSTSPSPAQRKTQANHGGERSTFGYKA</sequence>
<reference evidence="2 3" key="1">
    <citation type="journal article" date="2013" name="PLoS Genet.">
        <title>The genome and development-dependent transcriptomes of Pyronema confluens: a window into fungal evolution.</title>
        <authorList>
            <person name="Traeger S."/>
            <person name="Altegoer F."/>
            <person name="Freitag M."/>
            <person name="Gabaldon T."/>
            <person name="Kempken F."/>
            <person name="Kumar A."/>
            <person name="Marcet-Houben M."/>
            <person name="Poggeler S."/>
            <person name="Stajich J.E."/>
            <person name="Nowrousian M."/>
        </authorList>
    </citation>
    <scope>NUCLEOTIDE SEQUENCE [LARGE SCALE GENOMIC DNA]</scope>
    <source>
        <strain evidence="3">CBS 100304</strain>
        <tissue evidence="2">Vegetative mycelium</tissue>
    </source>
</reference>
<feature type="compositionally biased region" description="Basic and acidic residues" evidence="1">
    <location>
        <begin position="64"/>
        <end position="75"/>
    </location>
</feature>
<feature type="region of interest" description="Disordered" evidence="1">
    <location>
        <begin position="1"/>
        <end position="171"/>
    </location>
</feature>
<evidence type="ECO:0000313" key="2">
    <source>
        <dbReference type="EMBL" id="CCX31272.1"/>
    </source>
</evidence>
<feature type="compositionally biased region" description="Low complexity" evidence="1">
    <location>
        <begin position="137"/>
        <end position="152"/>
    </location>
</feature>
<proteinExistence type="predicted"/>
<dbReference type="EMBL" id="HF935561">
    <property type="protein sequence ID" value="CCX31272.1"/>
    <property type="molecule type" value="Genomic_DNA"/>
</dbReference>